<feature type="compositionally biased region" description="Basic and acidic residues" evidence="1">
    <location>
        <begin position="75"/>
        <end position="84"/>
    </location>
</feature>
<sequence>MALLDRDNTGPGDGKGPMAGVDRRLLLVALALALLTLLALLDQYRPTPGSAPPMDWQLPSVELPRTVPMAKAPRPHRDELLGAD</sequence>
<evidence type="ECO:0000256" key="2">
    <source>
        <dbReference type="SAM" id="Phobius"/>
    </source>
</evidence>
<accession>A0A1X7EH70</accession>
<dbReference type="RefSeq" id="WP_085084156.1">
    <property type="nucleotide sequence ID" value="NZ_FXAK01000002.1"/>
</dbReference>
<organism evidence="3 4">
    <name type="scientific">Azospirillum oryzae</name>
    <dbReference type="NCBI Taxonomy" id="286727"/>
    <lineage>
        <taxon>Bacteria</taxon>
        <taxon>Pseudomonadati</taxon>
        <taxon>Pseudomonadota</taxon>
        <taxon>Alphaproteobacteria</taxon>
        <taxon>Rhodospirillales</taxon>
        <taxon>Azospirillaceae</taxon>
        <taxon>Azospirillum</taxon>
    </lineage>
</organism>
<name>A0A1X7EH70_9PROT</name>
<dbReference type="EMBL" id="FXAK01000002">
    <property type="protein sequence ID" value="SMF33901.1"/>
    <property type="molecule type" value="Genomic_DNA"/>
</dbReference>
<keyword evidence="2" id="KW-0812">Transmembrane</keyword>
<dbReference type="Proteomes" id="UP000192936">
    <property type="component" value="Unassembled WGS sequence"/>
</dbReference>
<gene>
    <name evidence="3" type="ORF">SAMN02982917_1692</name>
</gene>
<dbReference type="OrthoDB" id="7307247at2"/>
<proteinExistence type="predicted"/>
<reference evidence="3 4" key="1">
    <citation type="submission" date="2017-04" db="EMBL/GenBank/DDBJ databases">
        <authorList>
            <person name="Afonso C.L."/>
            <person name="Miller P.J."/>
            <person name="Scott M.A."/>
            <person name="Spackman E."/>
            <person name="Goraichik I."/>
            <person name="Dimitrov K.M."/>
            <person name="Suarez D.L."/>
            <person name="Swayne D.E."/>
        </authorList>
    </citation>
    <scope>NUCLEOTIDE SEQUENCE [LARGE SCALE GENOMIC DNA]</scope>
    <source>
        <strain evidence="3 4">A2P</strain>
    </source>
</reference>
<protein>
    <submittedName>
        <fullName evidence="3">Uncharacterized protein</fullName>
    </submittedName>
</protein>
<feature type="region of interest" description="Disordered" evidence="1">
    <location>
        <begin position="65"/>
        <end position="84"/>
    </location>
</feature>
<keyword evidence="2" id="KW-0472">Membrane</keyword>
<evidence type="ECO:0000313" key="3">
    <source>
        <dbReference type="EMBL" id="SMF33901.1"/>
    </source>
</evidence>
<feature type="transmembrane region" description="Helical" evidence="2">
    <location>
        <begin position="25"/>
        <end position="44"/>
    </location>
</feature>
<evidence type="ECO:0000256" key="1">
    <source>
        <dbReference type="SAM" id="MobiDB-lite"/>
    </source>
</evidence>
<evidence type="ECO:0000313" key="4">
    <source>
        <dbReference type="Proteomes" id="UP000192936"/>
    </source>
</evidence>
<dbReference type="AlphaFoldDB" id="A0A1X7EH70"/>
<keyword evidence="2" id="KW-1133">Transmembrane helix</keyword>